<feature type="domain" description="SHSP" evidence="3">
    <location>
        <begin position="20"/>
        <end position="115"/>
    </location>
</feature>
<dbReference type="GO" id="GO:0042026">
    <property type="term" value="P:protein refolding"/>
    <property type="evidence" value="ECO:0007669"/>
    <property type="project" value="TreeGrafter"/>
</dbReference>
<dbReference type="SUPFAM" id="SSF49764">
    <property type="entry name" value="HSP20-like chaperones"/>
    <property type="match status" value="1"/>
</dbReference>
<dbReference type="AlphaFoldDB" id="A0A0N5A7J9"/>
<reference evidence="5" key="1">
    <citation type="submission" date="2017-02" db="UniProtKB">
        <authorList>
            <consortium name="WormBaseParasite"/>
        </authorList>
    </citation>
    <scope>IDENTIFICATION</scope>
</reference>
<dbReference type="GO" id="GO:0005634">
    <property type="term" value="C:nucleus"/>
    <property type="evidence" value="ECO:0007669"/>
    <property type="project" value="TreeGrafter"/>
</dbReference>
<evidence type="ECO:0000256" key="2">
    <source>
        <dbReference type="RuleBase" id="RU003616"/>
    </source>
</evidence>
<name>A0A0N5A7J9_9BILA</name>
<evidence type="ECO:0000313" key="4">
    <source>
        <dbReference type="Proteomes" id="UP000046393"/>
    </source>
</evidence>
<dbReference type="Gene3D" id="2.60.40.790">
    <property type="match status" value="1"/>
</dbReference>
<dbReference type="WBParaSite" id="SMUV_0000000201-mRNA-1">
    <property type="protein sequence ID" value="SMUV_0000000201-mRNA-1"/>
    <property type="gene ID" value="SMUV_0000000201"/>
</dbReference>
<evidence type="ECO:0000256" key="1">
    <source>
        <dbReference type="PROSITE-ProRule" id="PRU00285"/>
    </source>
</evidence>
<dbReference type="Pfam" id="PF00011">
    <property type="entry name" value="HSP20"/>
    <property type="match status" value="1"/>
</dbReference>
<dbReference type="GO" id="GO:0009408">
    <property type="term" value="P:response to heat"/>
    <property type="evidence" value="ECO:0007669"/>
    <property type="project" value="TreeGrafter"/>
</dbReference>
<dbReference type="PANTHER" id="PTHR45640:SF35">
    <property type="entry name" value="HEAT SHOCK PROTEIN HSP-12.2"/>
    <property type="match status" value="1"/>
</dbReference>
<dbReference type="PANTHER" id="PTHR45640">
    <property type="entry name" value="HEAT SHOCK PROTEIN HSP-12.2-RELATED"/>
    <property type="match status" value="1"/>
</dbReference>
<dbReference type="STRING" id="451379.A0A0N5A7J9"/>
<dbReference type="InterPro" id="IPR001436">
    <property type="entry name" value="Alpha-crystallin/sHSP_animal"/>
</dbReference>
<keyword evidence="4" id="KW-1185">Reference proteome</keyword>
<evidence type="ECO:0000313" key="5">
    <source>
        <dbReference type="WBParaSite" id="SMUV_0000000201-mRNA-1"/>
    </source>
</evidence>
<dbReference type="InterPro" id="IPR002068">
    <property type="entry name" value="A-crystallin/Hsp20_dom"/>
</dbReference>
<organism evidence="4 5">
    <name type="scientific">Syphacia muris</name>
    <dbReference type="NCBI Taxonomy" id="451379"/>
    <lineage>
        <taxon>Eukaryota</taxon>
        <taxon>Metazoa</taxon>
        <taxon>Ecdysozoa</taxon>
        <taxon>Nematoda</taxon>
        <taxon>Chromadorea</taxon>
        <taxon>Rhabditida</taxon>
        <taxon>Spirurina</taxon>
        <taxon>Oxyuridomorpha</taxon>
        <taxon>Oxyuroidea</taxon>
        <taxon>Oxyuridae</taxon>
        <taxon>Syphacia</taxon>
    </lineage>
</organism>
<dbReference type="PRINTS" id="PR00299">
    <property type="entry name" value="ACRYSTALLIN"/>
</dbReference>
<proteinExistence type="inferred from homology"/>
<dbReference type="GO" id="GO:0051082">
    <property type="term" value="F:unfolded protein binding"/>
    <property type="evidence" value="ECO:0007669"/>
    <property type="project" value="TreeGrafter"/>
</dbReference>
<dbReference type="Proteomes" id="UP000046393">
    <property type="component" value="Unplaced"/>
</dbReference>
<dbReference type="PROSITE" id="PS01031">
    <property type="entry name" value="SHSP"/>
    <property type="match status" value="1"/>
</dbReference>
<dbReference type="CDD" id="cd06526">
    <property type="entry name" value="metazoan_ACD"/>
    <property type="match status" value="1"/>
</dbReference>
<dbReference type="GO" id="GO:0005737">
    <property type="term" value="C:cytoplasm"/>
    <property type="evidence" value="ECO:0007669"/>
    <property type="project" value="TreeGrafter"/>
</dbReference>
<accession>A0A0N5A7J9</accession>
<sequence length="115" mass="13092">MSKTINVELPGNIKQAEQWDWPLNKNDGMVSLVNTKEKFEVVLEVASFLPKEIEVKVVGEQLVIRCHHESHTKEIGDTKREVNRTYNIPQDVDIKTIESSLNSKGHLIITGSKRI</sequence>
<evidence type="ECO:0000259" key="3">
    <source>
        <dbReference type="PROSITE" id="PS01031"/>
    </source>
</evidence>
<protein>
    <submittedName>
        <fullName evidence="5">SHSP domain-containing protein</fullName>
    </submittedName>
</protein>
<dbReference type="InterPro" id="IPR008978">
    <property type="entry name" value="HSP20-like_chaperone"/>
</dbReference>
<comment type="similarity">
    <text evidence="1 2">Belongs to the small heat shock protein (HSP20) family.</text>
</comment>